<dbReference type="Proteomes" id="UP000316621">
    <property type="component" value="Chromosome 4"/>
</dbReference>
<evidence type="ECO:0000313" key="1">
    <source>
        <dbReference type="EMBL" id="RZC57587.1"/>
    </source>
</evidence>
<reference evidence="1 2" key="1">
    <citation type="journal article" date="2018" name="Science">
        <title>The opium poppy genome and morphinan production.</title>
        <authorList>
            <person name="Guo L."/>
            <person name="Winzer T."/>
            <person name="Yang X."/>
            <person name="Li Y."/>
            <person name="Ning Z."/>
            <person name="He Z."/>
            <person name="Teodor R."/>
            <person name="Lu Y."/>
            <person name="Bowser T.A."/>
            <person name="Graham I.A."/>
            <person name="Ye K."/>
        </authorList>
    </citation>
    <scope>NUCLEOTIDE SEQUENCE [LARGE SCALE GENOMIC DNA]</scope>
    <source>
        <strain evidence="2">cv. HN1</strain>
        <tissue evidence="1">Leaves</tissue>
    </source>
</reference>
<gene>
    <name evidence="1" type="ORF">C5167_004889</name>
</gene>
<proteinExistence type="predicted"/>
<evidence type="ECO:0000313" key="2">
    <source>
        <dbReference type="Proteomes" id="UP000316621"/>
    </source>
</evidence>
<dbReference type="Gramene" id="RZC57587">
    <property type="protein sequence ID" value="RZC57587"/>
    <property type="gene ID" value="C5167_004889"/>
</dbReference>
<sequence>MEPAKLPGCEGSVEAIISSKGIYYLGM</sequence>
<protein>
    <submittedName>
        <fullName evidence="1">Uncharacterized protein</fullName>
    </submittedName>
</protein>
<dbReference type="EMBL" id="CM010718">
    <property type="protein sequence ID" value="RZC57587.1"/>
    <property type="molecule type" value="Genomic_DNA"/>
</dbReference>
<dbReference type="AlphaFoldDB" id="A0A4Y7J9T9"/>
<keyword evidence="2" id="KW-1185">Reference proteome</keyword>
<organism evidence="1 2">
    <name type="scientific">Papaver somniferum</name>
    <name type="common">Opium poppy</name>
    <dbReference type="NCBI Taxonomy" id="3469"/>
    <lineage>
        <taxon>Eukaryota</taxon>
        <taxon>Viridiplantae</taxon>
        <taxon>Streptophyta</taxon>
        <taxon>Embryophyta</taxon>
        <taxon>Tracheophyta</taxon>
        <taxon>Spermatophyta</taxon>
        <taxon>Magnoliopsida</taxon>
        <taxon>Ranunculales</taxon>
        <taxon>Papaveraceae</taxon>
        <taxon>Papaveroideae</taxon>
        <taxon>Papaver</taxon>
    </lineage>
</organism>
<name>A0A4Y7J9T9_PAPSO</name>
<accession>A0A4Y7J9T9</accession>